<dbReference type="AlphaFoldDB" id="A0A967AB50"/>
<accession>A0A967AB50</accession>
<proteinExistence type="predicted"/>
<dbReference type="EMBL" id="JAANAS010000013">
    <property type="protein sequence ID" value="NGZ89007.1"/>
    <property type="molecule type" value="Genomic_DNA"/>
</dbReference>
<gene>
    <name evidence="2" type="ORF">G7034_01925</name>
</gene>
<protein>
    <submittedName>
        <fullName evidence="2">DUF4372 domain-containing protein</fullName>
    </submittedName>
</protein>
<dbReference type="InterPro" id="IPR025399">
    <property type="entry name" value="DUF4372"/>
</dbReference>
<evidence type="ECO:0000313" key="2">
    <source>
        <dbReference type="EMBL" id="NGZ89007.1"/>
    </source>
</evidence>
<dbReference type="Pfam" id="PF14294">
    <property type="entry name" value="DUF4372"/>
    <property type="match status" value="1"/>
</dbReference>
<name>A0A967AB50_9FLAO</name>
<dbReference type="Proteomes" id="UP000643701">
    <property type="component" value="Unassembled WGS sequence"/>
</dbReference>
<evidence type="ECO:0000259" key="1">
    <source>
        <dbReference type="Pfam" id="PF14294"/>
    </source>
</evidence>
<organism evidence="2 3">
    <name type="scientific">Psychroflexus maritimus</name>
    <dbReference type="NCBI Taxonomy" id="2714865"/>
    <lineage>
        <taxon>Bacteria</taxon>
        <taxon>Pseudomonadati</taxon>
        <taxon>Bacteroidota</taxon>
        <taxon>Flavobacteriia</taxon>
        <taxon>Flavobacteriales</taxon>
        <taxon>Flavobacteriaceae</taxon>
        <taxon>Psychroflexus</taxon>
    </lineage>
</organism>
<comment type="caution">
    <text evidence="2">The sequence shown here is derived from an EMBL/GenBank/DDBJ whole genome shotgun (WGS) entry which is preliminary data.</text>
</comment>
<sequence length="59" mass="6660">MSKTNHFFGQPIFSQMVNLIDSSIVSNASANRNSDHYCKRFTTFQHLITMLYGVVSGCN</sequence>
<dbReference type="RefSeq" id="WP_166399276.1">
    <property type="nucleotide sequence ID" value="NZ_JAANAS010000013.1"/>
</dbReference>
<reference evidence="2" key="1">
    <citation type="submission" date="2020-03" db="EMBL/GenBank/DDBJ databases">
        <title>Psychroflexus Maritimus sp. nov., isolate from marine sediment.</title>
        <authorList>
            <person name="Zhong Y.-L."/>
        </authorList>
    </citation>
    <scope>NUCLEOTIDE SEQUENCE</scope>
    <source>
        <strain evidence="2">C1</strain>
    </source>
</reference>
<keyword evidence="3" id="KW-1185">Reference proteome</keyword>
<feature type="domain" description="DUF4372" evidence="1">
    <location>
        <begin position="9"/>
        <end position="58"/>
    </location>
</feature>
<evidence type="ECO:0000313" key="3">
    <source>
        <dbReference type="Proteomes" id="UP000643701"/>
    </source>
</evidence>